<reference evidence="1 2" key="1">
    <citation type="journal article" date="2012" name="Genome Biol.">
        <title>Genome and low-iron response of an oceanic diatom adapted to chronic iron limitation.</title>
        <authorList>
            <person name="Lommer M."/>
            <person name="Specht M."/>
            <person name="Roy A.S."/>
            <person name="Kraemer L."/>
            <person name="Andreson R."/>
            <person name="Gutowska M.A."/>
            <person name="Wolf J."/>
            <person name="Bergner S.V."/>
            <person name="Schilhabel M.B."/>
            <person name="Klostermeier U.C."/>
            <person name="Beiko R.G."/>
            <person name="Rosenstiel P."/>
            <person name="Hippler M."/>
            <person name="Laroche J."/>
        </authorList>
    </citation>
    <scope>NUCLEOTIDE SEQUENCE [LARGE SCALE GENOMIC DNA]</scope>
    <source>
        <strain evidence="1 2">CCMP1005</strain>
    </source>
</reference>
<keyword evidence="2" id="KW-1185">Reference proteome</keyword>
<dbReference type="PANTHER" id="PTHR43628:SF1">
    <property type="entry name" value="CHITIN SYNTHASE REGULATORY FACTOR 2-RELATED"/>
    <property type="match status" value="1"/>
</dbReference>
<protein>
    <submittedName>
        <fullName evidence="1">Uncharacterized protein</fullName>
    </submittedName>
</protein>
<dbReference type="InterPro" id="IPR006597">
    <property type="entry name" value="Sel1-like"/>
</dbReference>
<dbReference type="AlphaFoldDB" id="K0RS22"/>
<dbReference type="InterPro" id="IPR052945">
    <property type="entry name" value="Mitotic_Regulator"/>
</dbReference>
<dbReference type="Proteomes" id="UP000266841">
    <property type="component" value="Unassembled WGS sequence"/>
</dbReference>
<accession>K0RS22</accession>
<dbReference type="OrthoDB" id="2384430at2759"/>
<sequence length="220" mass="24425">MTLPGTLEATGRSSSATADYLLPIMTSMEERYEHARMRQKNHEQYDGMETFQMFKDLAEEGHAASQCTTAMALRAMGKHAECLEMLTRAASQDNPRALTQMGVFHYNGDCGLEASHEKSIEYYRKAAELGERRAMLHVAMMMEEGEGCEKNAEVAADMYRELTLDDDPIAAEAAYHLGVLCLSGELGRSIKIRAEGMTMLKEAEYGGEPGARKALDYYGL</sequence>
<proteinExistence type="predicted"/>
<evidence type="ECO:0000313" key="1">
    <source>
        <dbReference type="EMBL" id="EJK55840.1"/>
    </source>
</evidence>
<dbReference type="Gene3D" id="1.25.40.10">
    <property type="entry name" value="Tetratricopeptide repeat domain"/>
    <property type="match status" value="1"/>
</dbReference>
<evidence type="ECO:0000313" key="2">
    <source>
        <dbReference type="Proteomes" id="UP000266841"/>
    </source>
</evidence>
<name>K0RS22_THAOC</name>
<dbReference type="SMART" id="SM00671">
    <property type="entry name" value="SEL1"/>
    <property type="match status" value="2"/>
</dbReference>
<dbReference type="SUPFAM" id="SSF81901">
    <property type="entry name" value="HCP-like"/>
    <property type="match status" value="1"/>
</dbReference>
<dbReference type="InterPro" id="IPR011990">
    <property type="entry name" value="TPR-like_helical_dom_sf"/>
</dbReference>
<organism evidence="1 2">
    <name type="scientific">Thalassiosira oceanica</name>
    <name type="common">Marine diatom</name>
    <dbReference type="NCBI Taxonomy" id="159749"/>
    <lineage>
        <taxon>Eukaryota</taxon>
        <taxon>Sar</taxon>
        <taxon>Stramenopiles</taxon>
        <taxon>Ochrophyta</taxon>
        <taxon>Bacillariophyta</taxon>
        <taxon>Coscinodiscophyceae</taxon>
        <taxon>Thalassiosirophycidae</taxon>
        <taxon>Thalassiosirales</taxon>
        <taxon>Thalassiosiraceae</taxon>
        <taxon>Thalassiosira</taxon>
    </lineage>
</organism>
<comment type="caution">
    <text evidence="1">The sequence shown here is derived from an EMBL/GenBank/DDBJ whole genome shotgun (WGS) entry which is preliminary data.</text>
</comment>
<dbReference type="Pfam" id="PF08238">
    <property type="entry name" value="Sel1"/>
    <property type="match status" value="3"/>
</dbReference>
<dbReference type="PANTHER" id="PTHR43628">
    <property type="entry name" value="ACTIVATOR OF C KINASE PROTEIN 1-RELATED"/>
    <property type="match status" value="1"/>
</dbReference>
<gene>
    <name evidence="1" type="ORF">THAOC_24377</name>
</gene>
<dbReference type="EMBL" id="AGNL01033071">
    <property type="protein sequence ID" value="EJK55840.1"/>
    <property type="molecule type" value="Genomic_DNA"/>
</dbReference>